<protein>
    <recommendedName>
        <fullName evidence="15">peptidoglycan glycosyltransferase</fullName>
        <ecNumber evidence="15">2.4.99.28</ecNumber>
    </recommendedName>
    <alternativeName>
        <fullName evidence="14">Peptidoglycan polymerase</fullName>
    </alternativeName>
</protein>
<dbReference type="GO" id="GO:0008360">
    <property type="term" value="P:regulation of cell shape"/>
    <property type="evidence" value="ECO:0007669"/>
    <property type="project" value="UniProtKB-KW"/>
</dbReference>
<keyword evidence="5 18" id="KW-0328">Glycosyltransferase</keyword>
<evidence type="ECO:0000256" key="17">
    <source>
        <dbReference type="SAM" id="Phobius"/>
    </source>
</evidence>
<accession>A0A645A7R9</accession>
<keyword evidence="11 17" id="KW-0472">Membrane</keyword>
<evidence type="ECO:0000256" key="6">
    <source>
        <dbReference type="ARBA" id="ARBA00022679"/>
    </source>
</evidence>
<feature type="transmembrane region" description="Helical" evidence="17">
    <location>
        <begin position="302"/>
        <end position="323"/>
    </location>
</feature>
<comment type="pathway">
    <text evidence="2">Cell wall biogenesis; peptidoglycan biosynthesis.</text>
</comment>
<evidence type="ECO:0000313" key="18">
    <source>
        <dbReference type="EMBL" id="MPM49117.1"/>
    </source>
</evidence>
<evidence type="ECO:0000256" key="4">
    <source>
        <dbReference type="ARBA" id="ARBA00022618"/>
    </source>
</evidence>
<dbReference type="PANTHER" id="PTHR30474">
    <property type="entry name" value="CELL CYCLE PROTEIN"/>
    <property type="match status" value="1"/>
</dbReference>
<reference evidence="18" key="1">
    <citation type="submission" date="2019-08" db="EMBL/GenBank/DDBJ databases">
        <authorList>
            <person name="Kucharzyk K."/>
            <person name="Murdoch R.W."/>
            <person name="Higgins S."/>
            <person name="Loffler F."/>
        </authorList>
    </citation>
    <scope>NUCLEOTIDE SEQUENCE</scope>
</reference>
<keyword evidence="6 18" id="KW-0808">Transferase</keyword>
<dbReference type="GO" id="GO:0009252">
    <property type="term" value="P:peptidoglycan biosynthetic process"/>
    <property type="evidence" value="ECO:0007669"/>
    <property type="project" value="UniProtKB-KW"/>
</dbReference>
<evidence type="ECO:0000256" key="3">
    <source>
        <dbReference type="ARBA" id="ARBA00022475"/>
    </source>
</evidence>
<dbReference type="InterPro" id="IPR013437">
    <property type="entry name" value="FtsW"/>
</dbReference>
<evidence type="ECO:0000256" key="14">
    <source>
        <dbReference type="ARBA" id="ARBA00032370"/>
    </source>
</evidence>
<dbReference type="PANTHER" id="PTHR30474:SF2">
    <property type="entry name" value="PEPTIDOGLYCAN GLYCOSYLTRANSFERASE FTSW-RELATED"/>
    <property type="match status" value="1"/>
</dbReference>
<evidence type="ECO:0000256" key="11">
    <source>
        <dbReference type="ARBA" id="ARBA00023136"/>
    </source>
</evidence>
<keyword evidence="3" id="KW-1003">Cell membrane</keyword>
<dbReference type="GO" id="GO:0015648">
    <property type="term" value="F:lipid-linked peptidoglycan transporter activity"/>
    <property type="evidence" value="ECO:0007669"/>
    <property type="project" value="TreeGrafter"/>
</dbReference>
<evidence type="ECO:0000256" key="7">
    <source>
        <dbReference type="ARBA" id="ARBA00022692"/>
    </source>
</evidence>
<dbReference type="NCBIfam" id="TIGR02614">
    <property type="entry name" value="ftsW"/>
    <property type="match status" value="1"/>
</dbReference>
<keyword evidence="13" id="KW-0961">Cell wall biogenesis/degradation</keyword>
<keyword evidence="7 17" id="KW-0812">Transmembrane</keyword>
<gene>
    <name evidence="18" type="primary">ftsW_37</name>
    <name evidence="18" type="ORF">SDC9_95845</name>
</gene>
<organism evidence="18">
    <name type="scientific">bioreactor metagenome</name>
    <dbReference type="NCBI Taxonomy" id="1076179"/>
    <lineage>
        <taxon>unclassified sequences</taxon>
        <taxon>metagenomes</taxon>
        <taxon>ecological metagenomes</taxon>
    </lineage>
</organism>
<feature type="transmembrane region" description="Helical" evidence="17">
    <location>
        <begin position="264"/>
        <end position="290"/>
    </location>
</feature>
<evidence type="ECO:0000256" key="10">
    <source>
        <dbReference type="ARBA" id="ARBA00022989"/>
    </source>
</evidence>
<comment type="subcellular location">
    <subcellularLocation>
        <location evidence="1">Cell membrane</location>
        <topology evidence="1">Multi-pass membrane protein</topology>
    </subcellularLocation>
</comment>
<feature type="transmembrane region" description="Helical" evidence="17">
    <location>
        <begin position="79"/>
        <end position="99"/>
    </location>
</feature>
<feature type="transmembrane region" description="Helical" evidence="17">
    <location>
        <begin position="44"/>
        <end position="67"/>
    </location>
</feature>
<dbReference type="GO" id="GO:0071555">
    <property type="term" value="P:cell wall organization"/>
    <property type="evidence" value="ECO:0007669"/>
    <property type="project" value="UniProtKB-KW"/>
</dbReference>
<keyword evidence="8" id="KW-0133">Cell shape</keyword>
<sequence length="369" mass="40086">MRRKSKAIPDLWLIIIVLSLVSFGLVMVYSSSSVDAAITHKNDFFYVIQQGKWAVLALMAMMITTYIPMKWFEFLAKPVYFVGIVLLALLLIPGVGTTIKGATRWIDLGFTTFMPSEVVKIGMVMMYAKFLSGIKGQLRNLKDIFIGLVIFLLPAGLILKQPDYSTMLIVIGTAGVMMVVAGLPWLYTGVAAALGGSGLVYLAFAEEYRRERVLSFLNPWKDPIGDGYQVIQSLYAIVSGGLTGLGFGQSRQKFGYLPEAMSDFIFAIIAEELGLMGVTLLIGLYVLFLWRGFRIAMKAKDMFSSLLATGFTTMICLQSIVNIGVATSSLPPTGITLPFISAGGTSLAISLVAVGLMLNASKSMHTKSA</sequence>
<dbReference type="GO" id="GO:0051301">
    <property type="term" value="P:cell division"/>
    <property type="evidence" value="ECO:0007669"/>
    <property type="project" value="UniProtKB-KW"/>
</dbReference>
<proteinExistence type="predicted"/>
<name>A0A645A7R9_9ZZZZ</name>
<dbReference type="EMBL" id="VSSQ01012387">
    <property type="protein sequence ID" value="MPM49117.1"/>
    <property type="molecule type" value="Genomic_DNA"/>
</dbReference>
<comment type="catalytic activity">
    <reaction evidence="16">
        <text>[GlcNAc-(1-&gt;4)-Mur2Ac(oyl-L-Ala-gamma-D-Glu-L-Lys-D-Ala-D-Ala)](n)-di-trans,octa-cis-undecaprenyl diphosphate + beta-D-GlcNAc-(1-&gt;4)-Mur2Ac(oyl-L-Ala-gamma-D-Glu-L-Lys-D-Ala-D-Ala)-di-trans,octa-cis-undecaprenyl diphosphate = [GlcNAc-(1-&gt;4)-Mur2Ac(oyl-L-Ala-gamma-D-Glu-L-Lys-D-Ala-D-Ala)](n+1)-di-trans,octa-cis-undecaprenyl diphosphate + di-trans,octa-cis-undecaprenyl diphosphate + H(+)</text>
        <dbReference type="Rhea" id="RHEA:23708"/>
        <dbReference type="Rhea" id="RHEA-COMP:9602"/>
        <dbReference type="Rhea" id="RHEA-COMP:9603"/>
        <dbReference type="ChEBI" id="CHEBI:15378"/>
        <dbReference type="ChEBI" id="CHEBI:58405"/>
        <dbReference type="ChEBI" id="CHEBI:60033"/>
        <dbReference type="ChEBI" id="CHEBI:78435"/>
        <dbReference type="EC" id="2.4.99.28"/>
    </reaction>
</comment>
<dbReference type="EC" id="2.4.99.28" evidence="15"/>
<evidence type="ECO:0000256" key="12">
    <source>
        <dbReference type="ARBA" id="ARBA00023306"/>
    </source>
</evidence>
<evidence type="ECO:0000256" key="9">
    <source>
        <dbReference type="ARBA" id="ARBA00022984"/>
    </source>
</evidence>
<dbReference type="Pfam" id="PF01098">
    <property type="entry name" value="FTSW_RODA_SPOVE"/>
    <property type="match status" value="1"/>
</dbReference>
<evidence type="ECO:0000256" key="2">
    <source>
        <dbReference type="ARBA" id="ARBA00004752"/>
    </source>
</evidence>
<dbReference type="AlphaFoldDB" id="A0A645A7R9"/>
<evidence type="ECO:0000256" key="16">
    <source>
        <dbReference type="ARBA" id="ARBA00049902"/>
    </source>
</evidence>
<keyword evidence="9" id="KW-0573">Peptidoglycan synthesis</keyword>
<dbReference type="InterPro" id="IPR001182">
    <property type="entry name" value="FtsW/RodA"/>
</dbReference>
<evidence type="ECO:0000256" key="8">
    <source>
        <dbReference type="ARBA" id="ARBA00022960"/>
    </source>
</evidence>
<evidence type="ECO:0000256" key="15">
    <source>
        <dbReference type="ARBA" id="ARBA00044770"/>
    </source>
</evidence>
<keyword evidence="12" id="KW-0131">Cell cycle</keyword>
<evidence type="ECO:0000256" key="13">
    <source>
        <dbReference type="ARBA" id="ARBA00023316"/>
    </source>
</evidence>
<feature type="transmembrane region" description="Helical" evidence="17">
    <location>
        <begin position="185"/>
        <end position="204"/>
    </location>
</feature>
<dbReference type="GO" id="GO:0005886">
    <property type="term" value="C:plasma membrane"/>
    <property type="evidence" value="ECO:0007669"/>
    <property type="project" value="UniProtKB-SubCell"/>
</dbReference>
<feature type="transmembrane region" description="Helical" evidence="17">
    <location>
        <begin position="105"/>
        <end position="128"/>
    </location>
</feature>
<keyword evidence="4" id="KW-0132">Cell division</keyword>
<feature type="transmembrane region" description="Helical" evidence="17">
    <location>
        <begin position="335"/>
        <end position="358"/>
    </location>
</feature>
<comment type="caution">
    <text evidence="18">The sequence shown here is derived from an EMBL/GenBank/DDBJ whole genome shotgun (WGS) entry which is preliminary data.</text>
</comment>
<dbReference type="GO" id="GO:0032153">
    <property type="term" value="C:cell division site"/>
    <property type="evidence" value="ECO:0007669"/>
    <property type="project" value="TreeGrafter"/>
</dbReference>
<keyword evidence="10 17" id="KW-1133">Transmembrane helix</keyword>
<evidence type="ECO:0000256" key="5">
    <source>
        <dbReference type="ARBA" id="ARBA00022676"/>
    </source>
</evidence>
<dbReference type="GO" id="GO:0008955">
    <property type="term" value="F:peptidoglycan glycosyltransferase activity"/>
    <property type="evidence" value="ECO:0007669"/>
    <property type="project" value="UniProtKB-EC"/>
</dbReference>
<feature type="transmembrane region" description="Helical" evidence="17">
    <location>
        <begin position="140"/>
        <end position="158"/>
    </location>
</feature>
<feature type="transmembrane region" description="Helical" evidence="17">
    <location>
        <begin position="12"/>
        <end position="32"/>
    </location>
</feature>
<evidence type="ECO:0000256" key="1">
    <source>
        <dbReference type="ARBA" id="ARBA00004651"/>
    </source>
</evidence>